<evidence type="ECO:0000256" key="2">
    <source>
        <dbReference type="SAM" id="Phobius"/>
    </source>
</evidence>
<feature type="transmembrane region" description="Helical" evidence="2">
    <location>
        <begin position="75"/>
        <end position="94"/>
    </location>
</feature>
<dbReference type="RefSeq" id="WP_168520509.1">
    <property type="nucleotide sequence ID" value="NZ_JAAXLS010000037.1"/>
</dbReference>
<protein>
    <submittedName>
        <fullName evidence="4">DUF3152 domain-containing protein</fullName>
    </submittedName>
</protein>
<feature type="region of interest" description="Disordered" evidence="1">
    <location>
        <begin position="1"/>
        <end position="62"/>
    </location>
</feature>
<evidence type="ECO:0000313" key="5">
    <source>
        <dbReference type="Proteomes" id="UP000715441"/>
    </source>
</evidence>
<comment type="caution">
    <text evidence="4">The sequence shown here is derived from an EMBL/GenBank/DDBJ whole genome shotgun (WGS) entry which is preliminary data.</text>
</comment>
<dbReference type="EMBL" id="JAAXLS010000037">
    <property type="protein sequence ID" value="NKQ57483.1"/>
    <property type="molecule type" value="Genomic_DNA"/>
</dbReference>
<keyword evidence="2" id="KW-0472">Membrane</keyword>
<feature type="domain" description="DUF3152" evidence="3">
    <location>
        <begin position="139"/>
        <end position="353"/>
    </location>
</feature>
<reference evidence="4 5" key="1">
    <citation type="submission" date="2020-04" db="EMBL/GenBank/DDBJ databases">
        <title>Novel species.</title>
        <authorList>
            <person name="Teo W.F.A."/>
            <person name="Lipun K."/>
            <person name="Srisuk N."/>
            <person name="Duangmal K."/>
        </authorList>
    </citation>
    <scope>NUCLEOTIDE SEQUENCE [LARGE SCALE GENOMIC DNA]</scope>
    <source>
        <strain evidence="4 5">K13G38</strain>
    </source>
</reference>
<feature type="compositionally biased region" description="Basic and acidic residues" evidence="1">
    <location>
        <begin position="1"/>
        <end position="14"/>
    </location>
</feature>
<evidence type="ECO:0000256" key="1">
    <source>
        <dbReference type="SAM" id="MobiDB-lite"/>
    </source>
</evidence>
<organism evidence="4 5">
    <name type="scientific">Amycolatopsis acididurans</name>
    <dbReference type="NCBI Taxonomy" id="2724524"/>
    <lineage>
        <taxon>Bacteria</taxon>
        <taxon>Bacillati</taxon>
        <taxon>Actinomycetota</taxon>
        <taxon>Actinomycetes</taxon>
        <taxon>Pseudonocardiales</taxon>
        <taxon>Pseudonocardiaceae</taxon>
        <taxon>Amycolatopsis</taxon>
    </lineage>
</organism>
<keyword evidence="2" id="KW-0812">Transmembrane</keyword>
<evidence type="ECO:0000313" key="4">
    <source>
        <dbReference type="EMBL" id="NKQ57483.1"/>
    </source>
</evidence>
<feature type="compositionally biased region" description="Polar residues" evidence="1">
    <location>
        <begin position="99"/>
        <end position="113"/>
    </location>
</feature>
<keyword evidence="2" id="KW-1133">Transmembrane helix</keyword>
<accession>A0ABX1JCK0</accession>
<gene>
    <name evidence="4" type="ORF">HFP15_31930</name>
</gene>
<name>A0ABX1JCK0_9PSEU</name>
<dbReference type="SUPFAM" id="SSF55486">
    <property type="entry name" value="Metalloproteases ('zincins'), catalytic domain"/>
    <property type="match status" value="1"/>
</dbReference>
<dbReference type="Pfam" id="PF11350">
    <property type="entry name" value="DUF3152"/>
    <property type="match status" value="1"/>
</dbReference>
<sequence>MDRGRNGARRDQHQASRRSHPSRGEDRYRPGHRRTTGEPLSASWKPAPAQLEQGPEEARRARRERGFVARITKTYGWRVYALPILVVITALVVFNTANSGPQPATDGSAQTTGTGDGSGANLAERPALPANLNVPTAELPAGGAFTESGKGTWHVIPLSGDAGKKVGTGGKLYHYTIEVEDGIDPSSYAGDDSFATAVEATLSNPQSWIGTGKVSLQRVDASYPDPDFRVRLTTPNTATRADLCGFGIPFPTSCYIRGFQKSVVINLARWVRGALAFGGDMTTYRQYATNHEVGHALGKSHIGCQENGQLAPVMMQQTFGVANDYVAQLNQVDIYNSKAVPADGKVCKPNAWPVLNLGDSAPSG</sequence>
<evidence type="ECO:0000259" key="3">
    <source>
        <dbReference type="Pfam" id="PF11350"/>
    </source>
</evidence>
<proteinExistence type="predicted"/>
<keyword evidence="5" id="KW-1185">Reference proteome</keyword>
<feature type="region of interest" description="Disordered" evidence="1">
    <location>
        <begin position="99"/>
        <end position="124"/>
    </location>
</feature>
<dbReference type="InterPro" id="IPR022603">
    <property type="entry name" value="DUF3152"/>
</dbReference>
<dbReference type="Proteomes" id="UP000715441">
    <property type="component" value="Unassembled WGS sequence"/>
</dbReference>